<dbReference type="InterPro" id="IPR051906">
    <property type="entry name" value="TolC-like"/>
</dbReference>
<organism evidence="9 10">
    <name type="scientific">Pustulibacterium marinum</name>
    <dbReference type="NCBI Taxonomy" id="1224947"/>
    <lineage>
        <taxon>Bacteria</taxon>
        <taxon>Pseudomonadati</taxon>
        <taxon>Bacteroidota</taxon>
        <taxon>Flavobacteriia</taxon>
        <taxon>Flavobacteriales</taxon>
        <taxon>Flavobacteriaceae</taxon>
        <taxon>Pustulibacterium</taxon>
    </lineage>
</organism>
<keyword evidence="3" id="KW-0813">Transport</keyword>
<keyword evidence="10" id="KW-1185">Reference proteome</keyword>
<dbReference type="PANTHER" id="PTHR30026:SF20">
    <property type="entry name" value="OUTER MEMBRANE PROTEIN TOLC"/>
    <property type="match status" value="1"/>
</dbReference>
<dbReference type="GO" id="GO:0015288">
    <property type="term" value="F:porin activity"/>
    <property type="evidence" value="ECO:0007669"/>
    <property type="project" value="TreeGrafter"/>
</dbReference>
<dbReference type="Proteomes" id="UP000199138">
    <property type="component" value="Unassembled WGS sequence"/>
</dbReference>
<evidence type="ECO:0000256" key="2">
    <source>
        <dbReference type="ARBA" id="ARBA00007613"/>
    </source>
</evidence>
<keyword evidence="6" id="KW-0472">Membrane</keyword>
<dbReference type="EMBL" id="FPBK01000004">
    <property type="protein sequence ID" value="SFU46589.1"/>
    <property type="molecule type" value="Genomic_DNA"/>
</dbReference>
<dbReference type="PANTHER" id="PTHR30026">
    <property type="entry name" value="OUTER MEMBRANE PROTEIN TOLC"/>
    <property type="match status" value="1"/>
</dbReference>
<comment type="subcellular location">
    <subcellularLocation>
        <location evidence="1">Cell outer membrane</location>
    </subcellularLocation>
</comment>
<dbReference type="GO" id="GO:1990281">
    <property type="term" value="C:efflux pump complex"/>
    <property type="evidence" value="ECO:0007669"/>
    <property type="project" value="TreeGrafter"/>
</dbReference>
<evidence type="ECO:0000256" key="1">
    <source>
        <dbReference type="ARBA" id="ARBA00004442"/>
    </source>
</evidence>
<feature type="chain" id="PRO_5011596244" evidence="8">
    <location>
        <begin position="27"/>
        <end position="265"/>
    </location>
</feature>
<dbReference type="GO" id="GO:0009279">
    <property type="term" value="C:cell outer membrane"/>
    <property type="evidence" value="ECO:0007669"/>
    <property type="project" value="UniProtKB-SubCell"/>
</dbReference>
<evidence type="ECO:0000256" key="3">
    <source>
        <dbReference type="ARBA" id="ARBA00022448"/>
    </source>
</evidence>
<feature type="signal peptide" evidence="8">
    <location>
        <begin position="1"/>
        <end position="26"/>
    </location>
</feature>
<accession>A0A1I7GDP8</accession>
<dbReference type="SUPFAM" id="SSF56954">
    <property type="entry name" value="Outer membrane efflux proteins (OEP)"/>
    <property type="match status" value="1"/>
</dbReference>
<keyword evidence="5" id="KW-0812">Transmembrane</keyword>
<evidence type="ECO:0000256" key="8">
    <source>
        <dbReference type="SAM" id="SignalP"/>
    </source>
</evidence>
<dbReference type="InterPro" id="IPR003423">
    <property type="entry name" value="OMP_efflux"/>
</dbReference>
<reference evidence="9 10" key="1">
    <citation type="submission" date="2016-10" db="EMBL/GenBank/DDBJ databases">
        <authorList>
            <person name="de Groot N.N."/>
        </authorList>
    </citation>
    <scope>NUCLEOTIDE SEQUENCE [LARGE SCALE GENOMIC DNA]</scope>
    <source>
        <strain evidence="9 10">CGMCC 1.12333</strain>
    </source>
</reference>
<keyword evidence="7" id="KW-0998">Cell outer membrane</keyword>
<dbReference type="GO" id="GO:0015562">
    <property type="term" value="F:efflux transmembrane transporter activity"/>
    <property type="evidence" value="ECO:0007669"/>
    <property type="project" value="InterPro"/>
</dbReference>
<proteinExistence type="inferred from homology"/>
<dbReference type="Pfam" id="PF02321">
    <property type="entry name" value="OEP"/>
    <property type="match status" value="1"/>
</dbReference>
<evidence type="ECO:0000313" key="9">
    <source>
        <dbReference type="EMBL" id="SFU46589.1"/>
    </source>
</evidence>
<comment type="similarity">
    <text evidence="2">Belongs to the outer membrane factor (OMF) (TC 1.B.17) family.</text>
</comment>
<dbReference type="STRING" id="1224947.SAMN05216480_104135"/>
<dbReference type="Gene3D" id="1.20.1600.10">
    <property type="entry name" value="Outer membrane efflux proteins (OEP)"/>
    <property type="match status" value="1"/>
</dbReference>
<dbReference type="AlphaFoldDB" id="A0A1I7GDP8"/>
<evidence type="ECO:0000256" key="7">
    <source>
        <dbReference type="ARBA" id="ARBA00023237"/>
    </source>
</evidence>
<keyword evidence="8" id="KW-0732">Signal</keyword>
<name>A0A1I7GDP8_9FLAO</name>
<evidence type="ECO:0000256" key="5">
    <source>
        <dbReference type="ARBA" id="ARBA00022692"/>
    </source>
</evidence>
<dbReference type="RefSeq" id="WP_093024598.1">
    <property type="nucleotide sequence ID" value="NZ_FPBK01000004.1"/>
</dbReference>
<evidence type="ECO:0000313" key="10">
    <source>
        <dbReference type="Proteomes" id="UP000199138"/>
    </source>
</evidence>
<evidence type="ECO:0000256" key="4">
    <source>
        <dbReference type="ARBA" id="ARBA00022452"/>
    </source>
</evidence>
<keyword evidence="4" id="KW-1134">Transmembrane beta strand</keyword>
<protein>
    <submittedName>
        <fullName evidence="9">Outer membrane efflux protein</fullName>
    </submittedName>
</protein>
<sequence length="265" mass="30757">MNYISLKFVKLICIVLISFTANCVFGQEQITDDSEDVDPEHFIEKSLEVTDFSVRIPTIDSLKVLAEQNSPLLKYYEMDVEYAAANVSLARTKWMDYIYGDAVYNYGMFNYLSDETSSGDLTLVDQSLINTETSRYTVGVSMKIPISAFFNRKKNIRAEKALEERAKYRRAATVREIERELILNYNDLLKAHRLMFIAGTIVDTYKIQSLRAKTDYENGLISLSEYTRLQQQMNQSFKEFERERANFLLAFMYLENTIGTKLEIK</sequence>
<evidence type="ECO:0000256" key="6">
    <source>
        <dbReference type="ARBA" id="ARBA00023136"/>
    </source>
</evidence>
<dbReference type="OrthoDB" id="1115534at2"/>
<gene>
    <name evidence="9" type="ORF">SAMN05216480_104135</name>
</gene>